<sequence>MYSMDPCPSNRYLGLVYWCGMANGLLREEEKEFKTFYKRALWWVEHREILKQIGLIFWMICDAILIIYASWGLIDGFVLNSDSENRYVATAAIVGQTDLHAFTRAHAAKPIGVGETSVFPLSDRRYDFYTSISNPNTSWYADFEYTFSFKDGETTTQNGFLLPGEEKPLVFLAHTAPTRPMSAGVRLSNVHWHRIDRHVIPDYEQWYADRMNFSFQNILFTKDLQVDSQTIGQASFEVKNRSAFSFWEPNFFILLLRGNSVVGVTRTTLEQFKTGEMREVKVNWFGPLPAVSKVEVIAEMNPFDKDVFMSLGK</sequence>
<accession>A0A0G0UFX3</accession>
<keyword evidence="1" id="KW-1133">Transmembrane helix</keyword>
<evidence type="ECO:0000256" key="1">
    <source>
        <dbReference type="SAM" id="Phobius"/>
    </source>
</evidence>
<keyword evidence="1" id="KW-0472">Membrane</keyword>
<dbReference type="AlphaFoldDB" id="A0A0G0UFX3"/>
<feature type="transmembrane region" description="Helical" evidence="1">
    <location>
        <begin position="55"/>
        <end position="74"/>
    </location>
</feature>
<keyword evidence="1" id="KW-0812">Transmembrane</keyword>
<protein>
    <submittedName>
        <fullName evidence="2">Uncharacterized protein</fullName>
    </submittedName>
</protein>
<dbReference type="Proteomes" id="UP000034616">
    <property type="component" value="Unassembled WGS sequence"/>
</dbReference>
<comment type="caution">
    <text evidence="2">The sequence shown here is derived from an EMBL/GenBank/DDBJ whole genome shotgun (WGS) entry which is preliminary data.</text>
</comment>
<dbReference type="EMBL" id="LCAH01000001">
    <property type="protein sequence ID" value="KKR87798.1"/>
    <property type="molecule type" value="Genomic_DNA"/>
</dbReference>
<evidence type="ECO:0000313" key="3">
    <source>
        <dbReference type="Proteomes" id="UP000034616"/>
    </source>
</evidence>
<name>A0A0G0UFX3_9BACT</name>
<proteinExistence type="predicted"/>
<organism evidence="2 3">
    <name type="scientific">Candidatus Uhrbacteria bacterium GW2011_GWC2_41_11</name>
    <dbReference type="NCBI Taxonomy" id="1618985"/>
    <lineage>
        <taxon>Bacteria</taxon>
        <taxon>Candidatus Uhriibacteriota</taxon>
    </lineage>
</organism>
<gene>
    <name evidence="2" type="ORF">UU35_C0001G0079</name>
</gene>
<evidence type="ECO:0000313" key="2">
    <source>
        <dbReference type="EMBL" id="KKR87798.1"/>
    </source>
</evidence>
<reference evidence="2 3" key="1">
    <citation type="journal article" date="2015" name="Nature">
        <title>rRNA introns, odd ribosomes, and small enigmatic genomes across a large radiation of phyla.</title>
        <authorList>
            <person name="Brown C.T."/>
            <person name="Hug L.A."/>
            <person name="Thomas B.C."/>
            <person name="Sharon I."/>
            <person name="Castelle C.J."/>
            <person name="Singh A."/>
            <person name="Wilkins M.J."/>
            <person name="Williams K.H."/>
            <person name="Banfield J.F."/>
        </authorList>
    </citation>
    <scope>NUCLEOTIDE SEQUENCE [LARGE SCALE GENOMIC DNA]</scope>
</reference>